<dbReference type="InterPro" id="IPR042197">
    <property type="entry name" value="Apaf_helical"/>
</dbReference>
<proteinExistence type="predicted"/>
<dbReference type="FunFam" id="1.10.8.430:FF:000003">
    <property type="entry name" value="Probable disease resistance protein At5g66910"/>
    <property type="match status" value="1"/>
</dbReference>
<evidence type="ECO:0000259" key="4">
    <source>
        <dbReference type="Pfam" id="PF00931"/>
    </source>
</evidence>
<dbReference type="SUPFAM" id="SSF52058">
    <property type="entry name" value="L domain-like"/>
    <property type="match status" value="1"/>
</dbReference>
<dbReference type="Gene3D" id="1.10.10.10">
    <property type="entry name" value="Winged helix-like DNA-binding domain superfamily/Winged helix DNA-binding domain"/>
    <property type="match status" value="1"/>
</dbReference>
<dbReference type="Gene3D" id="1.20.5.4130">
    <property type="match status" value="1"/>
</dbReference>
<dbReference type="Gene3D" id="3.40.50.300">
    <property type="entry name" value="P-loop containing nucleotide triphosphate hydrolases"/>
    <property type="match status" value="1"/>
</dbReference>
<dbReference type="FunFam" id="1.10.10.10:FF:000322">
    <property type="entry name" value="Probable disease resistance protein At1g63360"/>
    <property type="match status" value="1"/>
</dbReference>
<dbReference type="PANTHER" id="PTHR23155">
    <property type="entry name" value="DISEASE RESISTANCE PROTEIN RP"/>
    <property type="match status" value="1"/>
</dbReference>
<feature type="domain" description="NB-ARC" evidence="4">
    <location>
        <begin position="169"/>
        <end position="341"/>
    </location>
</feature>
<dbReference type="EMBL" id="JABCRI010000019">
    <property type="protein sequence ID" value="KAF8389435.1"/>
    <property type="molecule type" value="Genomic_DNA"/>
</dbReference>
<dbReference type="InterPro" id="IPR027417">
    <property type="entry name" value="P-loop_NTPase"/>
</dbReference>
<evidence type="ECO:0000259" key="6">
    <source>
        <dbReference type="Pfam" id="PF23559"/>
    </source>
</evidence>
<dbReference type="Proteomes" id="UP000655225">
    <property type="component" value="Unassembled WGS sequence"/>
</dbReference>
<dbReference type="InterPro" id="IPR044974">
    <property type="entry name" value="Disease_R_plants"/>
</dbReference>
<name>A0A834YK16_TETSI</name>
<dbReference type="PANTHER" id="PTHR23155:SF1185">
    <property type="entry name" value="DISEASE RESISTANCE RPP8-LIKE PROTEIN 3-RELATED"/>
    <property type="match status" value="1"/>
</dbReference>
<reference evidence="8 9" key="1">
    <citation type="submission" date="2020-04" db="EMBL/GenBank/DDBJ databases">
        <title>Plant Genome Project.</title>
        <authorList>
            <person name="Zhang R.-G."/>
        </authorList>
    </citation>
    <scope>NUCLEOTIDE SEQUENCE [LARGE SCALE GENOMIC DNA]</scope>
    <source>
        <strain evidence="8">YNK0</strain>
        <tissue evidence="8">Leaf</tissue>
    </source>
</reference>
<dbReference type="FunFam" id="3.40.50.300:FF:001091">
    <property type="entry name" value="Probable disease resistance protein At1g61300"/>
    <property type="match status" value="1"/>
</dbReference>
<dbReference type="Gene3D" id="1.10.8.430">
    <property type="entry name" value="Helical domain of apoptotic protease-activating factors"/>
    <property type="match status" value="1"/>
</dbReference>
<dbReference type="Pfam" id="PF23559">
    <property type="entry name" value="WHD_DRP"/>
    <property type="match status" value="1"/>
</dbReference>
<dbReference type="Pfam" id="PF23598">
    <property type="entry name" value="LRR_14"/>
    <property type="match status" value="1"/>
</dbReference>
<feature type="domain" description="Disease resistance R13L4/SHOC-2-like LRR" evidence="7">
    <location>
        <begin position="589"/>
        <end position="866"/>
    </location>
</feature>
<gene>
    <name evidence="8" type="ORF">HHK36_026130</name>
</gene>
<evidence type="ECO:0000256" key="2">
    <source>
        <dbReference type="ARBA" id="ARBA00022741"/>
    </source>
</evidence>
<sequence>MAESVVSFVVERLGGLLIHEAVFLHGVSDQVLRMQTEMQRMKCFLKDADAKEITDDRVRNWVAEIRDAAYDAEDVIDTFILEVCSRRRGGLKNVLKRYVCIFNEWIHLHKVGTKIEAIQAKILGITNSLQTYGIRSIDEGEGLSSTNENQREWRRSYPHIEEEDVIGLEKDTEALVEVLKKEKVRFGVVSIVGMGGLGKTTLAKKVYNHDVIKCHFGCTAWVFISQQFRRRDVIQGILKRFVNTTNEEMEKMKEDELVEKLYKFLQEKRYLVVLDDIWSTDAWDRLRPAFPNGKTGSKIMLTTRNKEVAVHADPHSDPHELRFLNEKESWELLCNKAFPNTGCPPGFERFKREIVAKCGGLPLVVVVVGGLLAKKKSLNEWEMVLNNISPHLNKGKQEQVLGILALSYNDLPYHLKPCFLYLGMFPEDFSIPIRRLIRLWIAEGFVSQLQQEARGEKMEEIAEQYLAELIHRGMVQAGERNYKGNYKTCRIHDLMRDLCLLKAKEENFLEIFNQGNMVMDDSSSIVAVPSLATAKSRRYAIHLGDVTHNTLFQHGTLNLRSLLSFDLREGLIKPGEDMENFLHRGITSRCFQLLRVLDLERVFKPSLNRVLGKLINLRYLGLRWTFLDTLPSSLGKLKYLQTLDVKHTYVNNLPSSIWEMRYLRHLHLNNTRMEHARGGTMQDLQTIRGVLVDEESQFLARPFFLRELELTCRSMSKESQEALLAQWVEKLVHLGWLKLRSTDDSGRPSTLHLESLSALDRLYNLYMVGKLERLFGVHEFPQSLRRLTLSASELTADPFPTLEKLPNLITLDLFSGSYTGTSMVCSSEGFPQLQELRLWNLQELKEWTVEKGAMPCIRKIEIKFCNKLEMLPDGLHYLDILCELKLTAMPGVFTAKVENDHGQDRYKIPPKCQVKVENVNPN</sequence>
<dbReference type="PRINTS" id="PR00364">
    <property type="entry name" value="DISEASERSIST"/>
</dbReference>
<dbReference type="OrthoDB" id="646178at2759"/>
<feature type="domain" description="Disease resistance N-terminal" evidence="5">
    <location>
        <begin position="5"/>
        <end position="88"/>
    </location>
</feature>
<evidence type="ECO:0000256" key="3">
    <source>
        <dbReference type="ARBA" id="ARBA00022821"/>
    </source>
</evidence>
<dbReference type="InterPro" id="IPR038005">
    <property type="entry name" value="RX-like_CC"/>
</dbReference>
<dbReference type="Pfam" id="PF00931">
    <property type="entry name" value="NB-ARC"/>
    <property type="match status" value="1"/>
</dbReference>
<protein>
    <submittedName>
        <fullName evidence="8">Uncharacterized protein</fullName>
    </submittedName>
</protein>
<dbReference type="InterPro" id="IPR002182">
    <property type="entry name" value="NB-ARC"/>
</dbReference>
<dbReference type="InterPro" id="IPR058922">
    <property type="entry name" value="WHD_DRP"/>
</dbReference>
<dbReference type="InterPro" id="IPR055414">
    <property type="entry name" value="LRR_R13L4/SHOC2-like"/>
</dbReference>
<keyword evidence="3" id="KW-0611">Plant defense</keyword>
<dbReference type="CDD" id="cd14798">
    <property type="entry name" value="RX-CC_like"/>
    <property type="match status" value="1"/>
</dbReference>
<feature type="domain" description="Disease resistance protein winged helix" evidence="6">
    <location>
        <begin position="424"/>
        <end position="499"/>
    </location>
</feature>
<organism evidence="8 9">
    <name type="scientific">Tetracentron sinense</name>
    <name type="common">Spur-leaf</name>
    <dbReference type="NCBI Taxonomy" id="13715"/>
    <lineage>
        <taxon>Eukaryota</taxon>
        <taxon>Viridiplantae</taxon>
        <taxon>Streptophyta</taxon>
        <taxon>Embryophyta</taxon>
        <taxon>Tracheophyta</taxon>
        <taxon>Spermatophyta</taxon>
        <taxon>Magnoliopsida</taxon>
        <taxon>Trochodendrales</taxon>
        <taxon>Trochodendraceae</taxon>
        <taxon>Tetracentron</taxon>
    </lineage>
</organism>
<evidence type="ECO:0000313" key="9">
    <source>
        <dbReference type="Proteomes" id="UP000655225"/>
    </source>
</evidence>
<evidence type="ECO:0000256" key="1">
    <source>
        <dbReference type="ARBA" id="ARBA00022737"/>
    </source>
</evidence>
<keyword evidence="9" id="KW-1185">Reference proteome</keyword>
<dbReference type="GO" id="GO:0098542">
    <property type="term" value="P:defense response to other organism"/>
    <property type="evidence" value="ECO:0007669"/>
    <property type="project" value="TreeGrafter"/>
</dbReference>
<dbReference type="GO" id="GO:0043531">
    <property type="term" value="F:ADP binding"/>
    <property type="evidence" value="ECO:0007669"/>
    <property type="project" value="InterPro"/>
</dbReference>
<evidence type="ECO:0000313" key="8">
    <source>
        <dbReference type="EMBL" id="KAF8389435.1"/>
    </source>
</evidence>
<comment type="caution">
    <text evidence="8">The sequence shown here is derived from an EMBL/GenBank/DDBJ whole genome shotgun (WGS) entry which is preliminary data.</text>
</comment>
<evidence type="ECO:0000259" key="5">
    <source>
        <dbReference type="Pfam" id="PF18052"/>
    </source>
</evidence>
<keyword evidence="2" id="KW-0547">Nucleotide-binding</keyword>
<dbReference type="InterPro" id="IPR036388">
    <property type="entry name" value="WH-like_DNA-bd_sf"/>
</dbReference>
<dbReference type="OMA" id="SHEWHEI"/>
<accession>A0A834YK16</accession>
<dbReference type="Gene3D" id="3.80.10.10">
    <property type="entry name" value="Ribonuclease Inhibitor"/>
    <property type="match status" value="1"/>
</dbReference>
<dbReference type="Pfam" id="PF18052">
    <property type="entry name" value="Rx_N"/>
    <property type="match status" value="1"/>
</dbReference>
<evidence type="ECO:0000259" key="7">
    <source>
        <dbReference type="Pfam" id="PF23598"/>
    </source>
</evidence>
<keyword evidence="1" id="KW-0677">Repeat</keyword>
<dbReference type="InterPro" id="IPR032675">
    <property type="entry name" value="LRR_dom_sf"/>
</dbReference>
<dbReference type="SUPFAM" id="SSF52540">
    <property type="entry name" value="P-loop containing nucleoside triphosphate hydrolases"/>
    <property type="match status" value="1"/>
</dbReference>
<dbReference type="InterPro" id="IPR041118">
    <property type="entry name" value="Rx_N"/>
</dbReference>
<dbReference type="AlphaFoldDB" id="A0A834YK16"/>